<keyword evidence="4" id="KW-1185">Reference proteome</keyword>
<dbReference type="OrthoDB" id="9786029at2"/>
<evidence type="ECO:0000313" key="4">
    <source>
        <dbReference type="Proteomes" id="UP000288212"/>
    </source>
</evidence>
<keyword evidence="1" id="KW-0812">Transmembrane</keyword>
<evidence type="ECO:0000313" key="3">
    <source>
        <dbReference type="EMBL" id="RUO21480.1"/>
    </source>
</evidence>
<evidence type="ECO:0000256" key="1">
    <source>
        <dbReference type="SAM" id="Phobius"/>
    </source>
</evidence>
<comment type="caution">
    <text evidence="3">The sequence shown here is derived from an EMBL/GenBank/DDBJ whole genome shotgun (WGS) entry which is preliminary data.</text>
</comment>
<dbReference type="PANTHER" id="PTHR40547">
    <property type="entry name" value="SLL0298 PROTEIN"/>
    <property type="match status" value="1"/>
</dbReference>
<organism evidence="3 4">
    <name type="scientific">Aliidiomarina haloalkalitolerans</name>
    <dbReference type="NCBI Taxonomy" id="859059"/>
    <lineage>
        <taxon>Bacteria</taxon>
        <taxon>Pseudomonadati</taxon>
        <taxon>Pseudomonadota</taxon>
        <taxon>Gammaproteobacteria</taxon>
        <taxon>Alteromonadales</taxon>
        <taxon>Idiomarinaceae</taxon>
        <taxon>Aliidiomarina</taxon>
    </lineage>
</organism>
<feature type="domain" description="DUF2062" evidence="2">
    <location>
        <begin position="23"/>
        <end position="163"/>
    </location>
</feature>
<name>A0A432VXQ2_9GAMM</name>
<dbReference type="InterPro" id="IPR018639">
    <property type="entry name" value="DUF2062"/>
</dbReference>
<dbReference type="Proteomes" id="UP000288212">
    <property type="component" value="Unassembled WGS sequence"/>
</dbReference>
<keyword evidence="1" id="KW-1133">Transmembrane helix</keyword>
<feature type="transmembrane region" description="Helical" evidence="1">
    <location>
        <begin position="46"/>
        <end position="71"/>
    </location>
</feature>
<evidence type="ECO:0000259" key="2">
    <source>
        <dbReference type="Pfam" id="PF09835"/>
    </source>
</evidence>
<sequence>MPRKFLKRFMPDVHKLNQYGVLKPFGAVAHDTNLWHLNRKTAAGGFAIGIFFAFMPMPFQMIAAAAVAIFFRVNLPLSVAMVWISNPITMPAMLYGSYRVGSFLLRQPSEPFLFELSVAWFQASLSTIVPALVLGSVVVGGFFSGLAYLLVRKIWRQAVQNAWNERLRKRRERLRELKEEFQKRRTASFDERD</sequence>
<dbReference type="PANTHER" id="PTHR40547:SF1">
    <property type="entry name" value="SLL0298 PROTEIN"/>
    <property type="match status" value="1"/>
</dbReference>
<accession>A0A432VXQ2</accession>
<dbReference type="EMBL" id="PIPI01000001">
    <property type="protein sequence ID" value="RUO21480.1"/>
    <property type="molecule type" value="Genomic_DNA"/>
</dbReference>
<gene>
    <name evidence="3" type="ORF">CWE06_01070</name>
</gene>
<feature type="transmembrane region" description="Helical" evidence="1">
    <location>
        <begin position="128"/>
        <end position="151"/>
    </location>
</feature>
<protein>
    <submittedName>
        <fullName evidence="3">DUF2062 domain-containing protein</fullName>
    </submittedName>
</protein>
<reference evidence="3 4" key="1">
    <citation type="journal article" date="2011" name="Front. Microbiol.">
        <title>Genomic signatures of strain selection and enhancement in Bacillus atrophaeus var. globigii, a historical biowarfare simulant.</title>
        <authorList>
            <person name="Gibbons H.S."/>
            <person name="Broomall S.M."/>
            <person name="McNew L.A."/>
            <person name="Daligault H."/>
            <person name="Chapman C."/>
            <person name="Bruce D."/>
            <person name="Karavis M."/>
            <person name="Krepps M."/>
            <person name="McGregor P.A."/>
            <person name="Hong C."/>
            <person name="Park K.H."/>
            <person name="Akmal A."/>
            <person name="Feldman A."/>
            <person name="Lin J.S."/>
            <person name="Chang W.E."/>
            <person name="Higgs B.W."/>
            <person name="Demirev P."/>
            <person name="Lindquist J."/>
            <person name="Liem A."/>
            <person name="Fochler E."/>
            <person name="Read T.D."/>
            <person name="Tapia R."/>
            <person name="Johnson S."/>
            <person name="Bishop-Lilly K.A."/>
            <person name="Detter C."/>
            <person name="Han C."/>
            <person name="Sozhamannan S."/>
            <person name="Rosenzweig C.N."/>
            <person name="Skowronski E.W."/>
        </authorList>
    </citation>
    <scope>NUCLEOTIDE SEQUENCE [LARGE SCALE GENOMIC DNA]</scope>
    <source>
        <strain evidence="3 4">AK5</strain>
    </source>
</reference>
<proteinExistence type="predicted"/>
<dbReference type="Pfam" id="PF09835">
    <property type="entry name" value="DUF2062"/>
    <property type="match status" value="1"/>
</dbReference>
<dbReference type="AlphaFoldDB" id="A0A432VXQ2"/>
<keyword evidence="1" id="KW-0472">Membrane</keyword>
<dbReference type="RefSeq" id="WP_126790458.1">
    <property type="nucleotide sequence ID" value="NZ_PIPI01000001.1"/>
</dbReference>